<dbReference type="InterPro" id="IPR003598">
    <property type="entry name" value="Ig_sub2"/>
</dbReference>
<dbReference type="AlphaFoldDB" id="A0A811K2V1"/>
<dbReference type="SMART" id="SM00408">
    <property type="entry name" value="IGc2"/>
    <property type="match status" value="1"/>
</dbReference>
<evidence type="ECO:0000313" key="6">
    <source>
        <dbReference type="Proteomes" id="UP000614601"/>
    </source>
</evidence>
<dbReference type="PANTHER" id="PTHR47633">
    <property type="entry name" value="IMMUNOGLOBULIN"/>
    <property type="match status" value="1"/>
</dbReference>
<dbReference type="Proteomes" id="UP000614601">
    <property type="component" value="Unassembled WGS sequence"/>
</dbReference>
<dbReference type="InterPro" id="IPR036179">
    <property type="entry name" value="Ig-like_dom_sf"/>
</dbReference>
<evidence type="ECO:0000259" key="4">
    <source>
        <dbReference type="PROSITE" id="PS50835"/>
    </source>
</evidence>
<dbReference type="InterPro" id="IPR013783">
    <property type="entry name" value="Ig-like_fold"/>
</dbReference>
<keyword evidence="3" id="KW-0393">Immunoglobulin domain</keyword>
<protein>
    <recommendedName>
        <fullName evidence="4">Ig-like domain-containing protein</fullName>
    </recommendedName>
</protein>
<dbReference type="GO" id="GO:0004672">
    <property type="term" value="F:protein kinase activity"/>
    <property type="evidence" value="ECO:0007669"/>
    <property type="project" value="TreeGrafter"/>
</dbReference>
<dbReference type="Gene3D" id="2.60.40.10">
    <property type="entry name" value="Immunoglobulins"/>
    <property type="match status" value="1"/>
</dbReference>
<proteinExistence type="predicted"/>
<keyword evidence="1" id="KW-0677">Repeat</keyword>
<evidence type="ECO:0000256" key="3">
    <source>
        <dbReference type="ARBA" id="ARBA00023319"/>
    </source>
</evidence>
<reference evidence="5" key="1">
    <citation type="submission" date="2020-09" db="EMBL/GenBank/DDBJ databases">
        <authorList>
            <person name="Kikuchi T."/>
        </authorList>
    </citation>
    <scope>NUCLEOTIDE SEQUENCE</scope>
    <source>
        <strain evidence="5">SH1</strain>
    </source>
</reference>
<evidence type="ECO:0000313" key="5">
    <source>
        <dbReference type="EMBL" id="CAD5210003.1"/>
    </source>
</evidence>
<keyword evidence="2" id="KW-1015">Disulfide bond</keyword>
<dbReference type="Pfam" id="PF07679">
    <property type="entry name" value="I-set"/>
    <property type="match status" value="1"/>
</dbReference>
<evidence type="ECO:0000256" key="1">
    <source>
        <dbReference type="ARBA" id="ARBA00022737"/>
    </source>
</evidence>
<comment type="caution">
    <text evidence="5">The sequence shown here is derived from an EMBL/GenBank/DDBJ whole genome shotgun (WGS) entry which is preliminary data.</text>
</comment>
<dbReference type="OrthoDB" id="504170at2759"/>
<dbReference type="FunFam" id="2.60.40.10:FF:000032">
    <property type="entry name" value="palladin isoform X1"/>
    <property type="match status" value="1"/>
</dbReference>
<dbReference type="InterPro" id="IPR013098">
    <property type="entry name" value="Ig_I-set"/>
</dbReference>
<dbReference type="SUPFAM" id="SSF48726">
    <property type="entry name" value="Immunoglobulin"/>
    <property type="match status" value="1"/>
</dbReference>
<evidence type="ECO:0000256" key="2">
    <source>
        <dbReference type="ARBA" id="ARBA00023157"/>
    </source>
</evidence>
<dbReference type="InterPro" id="IPR007110">
    <property type="entry name" value="Ig-like_dom"/>
</dbReference>
<gene>
    <name evidence="5" type="ORF">BOKJ2_LOCUS2970</name>
</gene>
<sequence length="107" mass="12084">MGIQPIFDKAPSIINRPDGSVLFECMVNANPEPTVTWYLKDKELSGDRYVFKVKKQVGKYMCTMIMKNPTQADQGIYKVVAKNPHGEHKVEQSYAAVCVANEVFKTQ</sequence>
<dbReference type="PROSITE" id="PS50835">
    <property type="entry name" value="IG_LIKE"/>
    <property type="match status" value="1"/>
</dbReference>
<dbReference type="EMBL" id="CAJFDH010000002">
    <property type="protein sequence ID" value="CAD5210003.1"/>
    <property type="molecule type" value="Genomic_DNA"/>
</dbReference>
<feature type="domain" description="Ig-like" evidence="4">
    <location>
        <begin position="5"/>
        <end position="95"/>
    </location>
</feature>
<dbReference type="PANTHER" id="PTHR47633:SF8">
    <property type="entry name" value="SPEG NEIGHBOR PROTEIN"/>
    <property type="match status" value="1"/>
</dbReference>
<name>A0A811K2V1_9BILA</name>
<accession>A0A811K2V1</accession>
<keyword evidence="6" id="KW-1185">Reference proteome</keyword>
<dbReference type="EMBL" id="CAJFCW020000002">
    <property type="protein sequence ID" value="CAG9090531.1"/>
    <property type="molecule type" value="Genomic_DNA"/>
</dbReference>
<dbReference type="Proteomes" id="UP000783686">
    <property type="component" value="Unassembled WGS sequence"/>
</dbReference>
<organism evidence="5 6">
    <name type="scientific">Bursaphelenchus okinawaensis</name>
    <dbReference type="NCBI Taxonomy" id="465554"/>
    <lineage>
        <taxon>Eukaryota</taxon>
        <taxon>Metazoa</taxon>
        <taxon>Ecdysozoa</taxon>
        <taxon>Nematoda</taxon>
        <taxon>Chromadorea</taxon>
        <taxon>Rhabditida</taxon>
        <taxon>Tylenchina</taxon>
        <taxon>Tylenchomorpha</taxon>
        <taxon>Aphelenchoidea</taxon>
        <taxon>Aphelenchoididae</taxon>
        <taxon>Bursaphelenchus</taxon>
    </lineage>
</organism>